<dbReference type="InterPro" id="IPR011993">
    <property type="entry name" value="PH-like_dom_sf"/>
</dbReference>
<feature type="compositionally biased region" description="Basic and acidic residues" evidence="1">
    <location>
        <begin position="1368"/>
        <end position="1386"/>
    </location>
</feature>
<dbReference type="KEGG" id="glz:GLAREA_03254"/>
<feature type="compositionally biased region" description="Low complexity" evidence="1">
    <location>
        <begin position="1588"/>
        <end position="1606"/>
    </location>
</feature>
<dbReference type="InterPro" id="IPR000156">
    <property type="entry name" value="Ran_bind_dom"/>
</dbReference>
<feature type="compositionally biased region" description="Polar residues" evidence="1">
    <location>
        <begin position="1404"/>
        <end position="1418"/>
    </location>
</feature>
<feature type="compositionally biased region" description="Polar residues" evidence="1">
    <location>
        <begin position="1298"/>
        <end position="1323"/>
    </location>
</feature>
<dbReference type="STRING" id="1116229.S3CQF7"/>
<feature type="compositionally biased region" description="Low complexity" evidence="1">
    <location>
        <begin position="281"/>
        <end position="308"/>
    </location>
</feature>
<dbReference type="Proteomes" id="UP000016922">
    <property type="component" value="Unassembled WGS sequence"/>
</dbReference>
<keyword evidence="4" id="KW-1185">Reference proteome</keyword>
<feature type="compositionally biased region" description="Low complexity" evidence="1">
    <location>
        <begin position="315"/>
        <end position="338"/>
    </location>
</feature>
<dbReference type="SUPFAM" id="SSF50729">
    <property type="entry name" value="PH domain-like"/>
    <property type="match status" value="1"/>
</dbReference>
<feature type="compositionally biased region" description="Basic and acidic residues" evidence="1">
    <location>
        <begin position="106"/>
        <end position="115"/>
    </location>
</feature>
<feature type="domain" description="RanBD1" evidence="2">
    <location>
        <begin position="1628"/>
        <end position="1683"/>
    </location>
</feature>
<dbReference type="SMART" id="SM00160">
    <property type="entry name" value="RanBD"/>
    <property type="match status" value="1"/>
</dbReference>
<feature type="compositionally biased region" description="Low complexity" evidence="1">
    <location>
        <begin position="1029"/>
        <end position="1050"/>
    </location>
</feature>
<dbReference type="Gene3D" id="2.30.29.30">
    <property type="entry name" value="Pleckstrin-homology domain (PH domain)/Phosphotyrosine-binding domain (PTB)"/>
    <property type="match status" value="1"/>
</dbReference>
<feature type="compositionally biased region" description="Polar residues" evidence="1">
    <location>
        <begin position="1426"/>
        <end position="1439"/>
    </location>
</feature>
<feature type="compositionally biased region" description="Low complexity" evidence="1">
    <location>
        <begin position="242"/>
        <end position="261"/>
    </location>
</feature>
<feature type="region of interest" description="Disordered" evidence="1">
    <location>
        <begin position="1177"/>
        <end position="1200"/>
    </location>
</feature>
<feature type="compositionally biased region" description="Basic and acidic residues" evidence="1">
    <location>
        <begin position="1177"/>
        <end position="1191"/>
    </location>
</feature>
<feature type="compositionally biased region" description="Polar residues" evidence="1">
    <location>
        <begin position="1268"/>
        <end position="1286"/>
    </location>
</feature>
<feature type="compositionally biased region" description="Basic and acidic residues" evidence="1">
    <location>
        <begin position="1350"/>
        <end position="1359"/>
    </location>
</feature>
<feature type="region of interest" description="Disordered" evidence="1">
    <location>
        <begin position="1588"/>
        <end position="1639"/>
    </location>
</feature>
<dbReference type="OrthoDB" id="185618at2759"/>
<dbReference type="EMBL" id="KE145370">
    <property type="protein sequence ID" value="EPE27339.1"/>
    <property type="molecule type" value="Genomic_DNA"/>
</dbReference>
<feature type="compositionally biased region" description="Low complexity" evidence="1">
    <location>
        <begin position="181"/>
        <end position="216"/>
    </location>
</feature>
<feature type="compositionally biased region" description="Polar residues" evidence="1">
    <location>
        <begin position="70"/>
        <end position="104"/>
    </location>
</feature>
<name>S3CQF7_GLAL2</name>
<feature type="compositionally biased region" description="Pro residues" evidence="1">
    <location>
        <begin position="908"/>
        <end position="918"/>
    </location>
</feature>
<reference evidence="3 4" key="1">
    <citation type="journal article" date="2013" name="BMC Genomics">
        <title>Genomics-driven discovery of the pneumocandin biosynthetic gene cluster in the fungus Glarea lozoyensis.</title>
        <authorList>
            <person name="Chen L."/>
            <person name="Yue Q."/>
            <person name="Zhang X."/>
            <person name="Xiang M."/>
            <person name="Wang C."/>
            <person name="Li S."/>
            <person name="Che Y."/>
            <person name="Ortiz-Lopez F.J."/>
            <person name="Bills G.F."/>
            <person name="Liu X."/>
            <person name="An Z."/>
        </authorList>
    </citation>
    <scope>NUCLEOTIDE SEQUENCE [LARGE SCALE GENOMIC DNA]</scope>
    <source>
        <strain evidence="4">ATCC 20868 / MF5171</strain>
    </source>
</reference>
<dbReference type="InterPro" id="IPR053074">
    <property type="entry name" value="NPC_Nucleoporin"/>
</dbReference>
<feature type="compositionally biased region" description="Low complexity" evidence="1">
    <location>
        <begin position="919"/>
        <end position="938"/>
    </location>
</feature>
<proteinExistence type="predicted"/>
<dbReference type="PANTHER" id="PTHR38697">
    <property type="entry name" value="NUCLEAR PORE COMPLEX PROTEIN SIMILAR TO S. CEREVISIAE NUP2 (EUROFUNG)"/>
    <property type="match status" value="1"/>
</dbReference>
<feature type="compositionally biased region" description="Polar residues" evidence="1">
    <location>
        <begin position="121"/>
        <end position="142"/>
    </location>
</feature>
<feature type="compositionally biased region" description="Polar residues" evidence="1">
    <location>
        <begin position="861"/>
        <end position="879"/>
    </location>
</feature>
<evidence type="ECO:0000313" key="3">
    <source>
        <dbReference type="EMBL" id="EPE27339.1"/>
    </source>
</evidence>
<feature type="region of interest" description="Disordered" evidence="1">
    <location>
        <begin position="832"/>
        <end position="1089"/>
    </location>
</feature>
<feature type="compositionally biased region" description="Polar residues" evidence="1">
    <location>
        <begin position="1052"/>
        <end position="1061"/>
    </location>
</feature>
<feature type="region of interest" description="Disordered" evidence="1">
    <location>
        <begin position="1533"/>
        <end position="1558"/>
    </location>
</feature>
<gene>
    <name evidence="3" type="ORF">GLAREA_03254</name>
</gene>
<feature type="compositionally biased region" description="Polar residues" evidence="1">
    <location>
        <begin position="339"/>
        <end position="367"/>
    </location>
</feature>
<feature type="compositionally biased region" description="Low complexity" evidence="1">
    <location>
        <begin position="663"/>
        <end position="676"/>
    </location>
</feature>
<dbReference type="PANTHER" id="PTHR38697:SF1">
    <property type="entry name" value="NUCLEAR PORE COMPLEX PROTEIN SIMILAR TO S. CEREVISIAE NUP2 (EUROFUNG)"/>
    <property type="match status" value="1"/>
</dbReference>
<feature type="compositionally biased region" description="Polar residues" evidence="1">
    <location>
        <begin position="162"/>
        <end position="180"/>
    </location>
</feature>
<feature type="compositionally biased region" description="Polar residues" evidence="1">
    <location>
        <begin position="217"/>
        <end position="227"/>
    </location>
</feature>
<dbReference type="RefSeq" id="XP_008086529.1">
    <property type="nucleotide sequence ID" value="XM_008088338.1"/>
</dbReference>
<protein>
    <submittedName>
        <fullName evidence="3">PH</fullName>
    </submittedName>
</protein>
<feature type="compositionally biased region" description="Polar residues" evidence="1">
    <location>
        <begin position="570"/>
        <end position="584"/>
    </location>
</feature>
<dbReference type="CDD" id="cd13170">
    <property type="entry name" value="RanBD_NUP50"/>
    <property type="match status" value="1"/>
</dbReference>
<dbReference type="PROSITE" id="PS50196">
    <property type="entry name" value="RANBD1"/>
    <property type="match status" value="1"/>
</dbReference>
<feature type="compositionally biased region" description="Polar residues" evidence="1">
    <location>
        <begin position="966"/>
        <end position="983"/>
    </location>
</feature>
<dbReference type="GeneID" id="19462309"/>
<evidence type="ECO:0000259" key="2">
    <source>
        <dbReference type="PROSITE" id="PS50196"/>
    </source>
</evidence>
<evidence type="ECO:0000256" key="1">
    <source>
        <dbReference type="SAM" id="MobiDB-lite"/>
    </source>
</evidence>
<feature type="compositionally biased region" description="Basic and acidic residues" evidence="1">
    <location>
        <begin position="697"/>
        <end position="720"/>
    </location>
</feature>
<feature type="region of interest" description="Disordered" evidence="1">
    <location>
        <begin position="1221"/>
        <end position="1519"/>
    </location>
</feature>
<dbReference type="HOGENOM" id="CLU_003523_0_0_1"/>
<organism evidence="3 4">
    <name type="scientific">Glarea lozoyensis (strain ATCC 20868 / MF5171)</name>
    <dbReference type="NCBI Taxonomy" id="1116229"/>
    <lineage>
        <taxon>Eukaryota</taxon>
        <taxon>Fungi</taxon>
        <taxon>Dikarya</taxon>
        <taxon>Ascomycota</taxon>
        <taxon>Pezizomycotina</taxon>
        <taxon>Leotiomycetes</taxon>
        <taxon>Helotiales</taxon>
        <taxon>Helotiaceae</taxon>
        <taxon>Glarea</taxon>
    </lineage>
</organism>
<feature type="compositionally biased region" description="Polar residues" evidence="1">
    <location>
        <begin position="386"/>
        <end position="551"/>
    </location>
</feature>
<feature type="compositionally biased region" description="Low complexity" evidence="1">
    <location>
        <begin position="143"/>
        <end position="161"/>
    </location>
</feature>
<feature type="region of interest" description="Disordered" evidence="1">
    <location>
        <begin position="691"/>
        <end position="720"/>
    </location>
</feature>
<accession>S3CQF7</accession>
<feature type="compositionally biased region" description="Polar residues" evidence="1">
    <location>
        <begin position="591"/>
        <end position="611"/>
    </location>
</feature>
<feature type="compositionally biased region" description="Polar residues" evidence="1">
    <location>
        <begin position="1543"/>
        <end position="1558"/>
    </location>
</feature>
<evidence type="ECO:0000313" key="4">
    <source>
        <dbReference type="Proteomes" id="UP000016922"/>
    </source>
</evidence>
<sequence length="1745" mass="180876">MDQPQRANAAQLAARNIKAKPKSRANRPGFSSQPGSANAVPQFAPMPQQGTNSFNSGGSSRGLFGGAVQAPSTFNFSTNNGPSLSFPPTNFGSSNTFGGNQSPAPESERVEDSRNPKRQFQGASQSGQQNATFQTPNIFGQQNGSANPFAPAAPASNGFSFGNSQPSVNQSFPPTATPGQSASNPFNFAPAAAPAPKSPFTFAPASTQSPAQAPSSLFNFGNTNTTPAKPADAPFSFGQTNTTSAASVGSTPTTSAPASSGWNFNSTTAPGPASSGINFNSTPTTSAPASSGFSFNPTPAAAAPASPAINFGSKPTASAPAASAPFSFGSTATTSAPTNNLFGKTPSQPGSPSTNLFGATTQSQSPNPFAHLNQPTPSPTEPLSKGEQSNAKPETSYFGSQTQKPAASPFQFGSQEQKPATPTTNAFTGQQSTPAPVTTNLFGGQQPAPSQAPATNFFGSLGQTPVKPTNDLFSNSSATPANTADSSSGNEENTAPKTDLFGTQGQNTPKPASSLFQNTEKTPAKASSSPFSFGQTPAKNVDNVNVFNTTPQAPPKPNPFANLNKPASALTASNGASESASKPATNGMFGNASTKATGSSSSNLFGNTTSPAAPASEPLSTLNQPLNQPAPQASTTLSNGAGNNTKPVTNVFSMNKAQPPPSQSTSSPQQPAPAQAAPLLKSTYSAHVPHTPAVSSRLREVQSAEGDNIDKDVDAPEEPLHPESFVQSLGQNGLKNIDGDPQKYPEQFPGMEYASRYPIEKMDPLIPDHFTTDQKLEFYYAYRMRALNKALQRYFNSIGLTDNIFPAIAYYNSLREVILQRTAPDLKLQSIAQSETSKAKSRAKPASPVKERNQPAVSKPSDASKNTRSSQPSLNGNTPSLPPPQSSFFKSAPSLPPPQSSPAKASPSPAPSQPPQPSLPKFNPTPSSQSLAPSPSASKGKRKGEDFTKDDFEASEASSPLKRAKMQSSTGSNTSNLFKNALNSPAKPLPAQGALEKAAAATPEKPKVNPFAKLPGTSSPAKPGPPPAFSFGAASTTPKASPAKAAAAPSFSFGTESTTPKASPAKPMFSGFPTPAAAAPASAPKAATGGSSNFLAQFGAKAKDDEAANEKKLMQRAMDEDYDSDDDKEEWIANYKKKRAEELNALKAIKDKPTSAIPSVSGSVNFLSQFGAKAKDDEAANEKKLMQRAMDEDYDSDDDKEEWIANYKKKRAEELKALEEAKKTATGFSLKPKSGSSESKPAGGFVFKPSSDTSSEKSKSSGFVFKPTESSSSQAAKETSTKSSPFPSVAQPKPLLGQSATAKSSGSSVFESLNSTRAPTPTFSFGAPVPDTQTTAPVFEGLFGHLSKQNSEEGSNKENSDEDDDGHESDSENKDPNYDPKKDKNPDSPSTPVEETGAGIASTKKATNPFSFGSSTPTPAAKTGSLFGTPSNSGTTTPKPSLFDRITRDSNGQPVKDTSEEKENTKPAPTNLFGSLNKAPGSPADQTWKPDTPIKFGGNGASTDENSSLKPANPFGSLFGTAPAVTVQAATPTKPAAPFGNLFGTSKPATANGSGTSTPSLFAGLNAPKPGASTVGFGFGAASGSSSLFPSAAASTTTSRATTPGGTTDGDSAAENADPDAEKHAQLDLSEQAPGEEDEKRLFEIRAKASKYDNNAWSTKGTGLLRVLKHNDTNNTRILIRTDIGNIVLNKSLLSGVDYVATQKTVKLMTASEDGKGLETWILQVKTADSATKLAETLEANKADS</sequence>
<feature type="compositionally biased region" description="Low complexity" evidence="1">
    <location>
        <begin position="1069"/>
        <end position="1089"/>
    </location>
</feature>
<feature type="compositionally biased region" description="Polar residues" evidence="1">
    <location>
        <begin position="262"/>
        <end position="280"/>
    </location>
</feature>
<feature type="compositionally biased region" description="Polar residues" evidence="1">
    <location>
        <begin position="48"/>
        <end position="58"/>
    </location>
</feature>
<dbReference type="eggNOG" id="KOG0866">
    <property type="taxonomic scope" value="Eukaryota"/>
</dbReference>
<feature type="compositionally biased region" description="Basic and acidic residues" evidence="1">
    <location>
        <begin position="943"/>
        <end position="952"/>
    </location>
</feature>
<dbReference type="OMA" id="AFGNMFS"/>
<feature type="compositionally biased region" description="Low complexity" evidence="1">
    <location>
        <begin position="1"/>
        <end position="16"/>
    </location>
</feature>
<dbReference type="Pfam" id="PF00638">
    <property type="entry name" value="Ran_BP1"/>
    <property type="match status" value="1"/>
</dbReference>
<feature type="compositionally biased region" description="Polar residues" evidence="1">
    <location>
        <begin position="1501"/>
        <end position="1510"/>
    </location>
</feature>
<feature type="region of interest" description="Disordered" evidence="1">
    <location>
        <begin position="1"/>
        <end position="676"/>
    </location>
</feature>
<feature type="compositionally biased region" description="Polar residues" evidence="1">
    <location>
        <begin position="618"/>
        <end position="656"/>
    </location>
</feature>